<gene>
    <name evidence="1" type="ORF">MELA_00130</name>
</gene>
<dbReference type="EMBL" id="CABIKM010000001">
    <property type="protein sequence ID" value="VUZ83772.1"/>
    <property type="molecule type" value="Genomic_DNA"/>
</dbReference>
<sequence>MDEVVLVKDPPLDLVEGVVHELAAYTIAFLRVGGDVQNPPADLLGSGVLVSAGTKRAILTAHHVVQVLPTTGRIGLFLGRTTQPHTIDAGGASVLKIGRGTRDDVGPDLAAIVLSPVVAGSIQAIKSFVNLDRCRDQLLNDPPAVDLGVWFAQGFLDERTTVGFDRTEPDLTKYFYNFTGMGGPDGIQQLGAYDYFNLPVSPDARATTPTNWGGMSGGGVWQVPFKREGERLVHLRPLLSGTMFYQQPTNPSTCEIRCHGRRSLYEVAYTAILGEGA</sequence>
<dbReference type="SUPFAM" id="SSF50494">
    <property type="entry name" value="Trypsin-like serine proteases"/>
    <property type="match status" value="1"/>
</dbReference>
<proteinExistence type="predicted"/>
<evidence type="ECO:0000313" key="1">
    <source>
        <dbReference type="EMBL" id="VUZ83772.1"/>
    </source>
</evidence>
<accession>A0A564ZGJ4</accession>
<dbReference type="Proteomes" id="UP000334340">
    <property type="component" value="Unassembled WGS sequence"/>
</dbReference>
<protein>
    <recommendedName>
        <fullName evidence="3">Trypsin</fullName>
    </recommendedName>
</protein>
<reference evidence="1 2" key="1">
    <citation type="submission" date="2019-07" db="EMBL/GenBank/DDBJ databases">
        <authorList>
            <person name="Cremers G."/>
        </authorList>
    </citation>
    <scope>NUCLEOTIDE SEQUENCE [LARGE SCALE GENOMIC DNA]</scope>
</reference>
<organism evidence="1 2">
    <name type="scientific">Candidatus Methylomirabilis lanthanidiphila</name>
    <dbReference type="NCBI Taxonomy" id="2211376"/>
    <lineage>
        <taxon>Bacteria</taxon>
        <taxon>Candidatus Methylomirabilota</taxon>
        <taxon>Candidatus Methylomirabilia</taxon>
        <taxon>Candidatus Methylomirabilales</taxon>
        <taxon>Candidatus Methylomirabilaceae</taxon>
        <taxon>Candidatus Methylomirabilis</taxon>
    </lineage>
</organism>
<evidence type="ECO:0008006" key="3">
    <source>
        <dbReference type="Google" id="ProtNLM"/>
    </source>
</evidence>
<dbReference type="AlphaFoldDB" id="A0A564ZGJ4"/>
<keyword evidence="2" id="KW-1185">Reference proteome</keyword>
<evidence type="ECO:0000313" key="2">
    <source>
        <dbReference type="Proteomes" id="UP000334340"/>
    </source>
</evidence>
<dbReference type="InterPro" id="IPR009003">
    <property type="entry name" value="Peptidase_S1_PA"/>
</dbReference>
<name>A0A564ZGJ4_9BACT</name>